<comment type="subcellular location">
    <subcellularLocation>
        <location evidence="1">Membrane</location>
        <topology evidence="1">Multi-pass membrane protein</topology>
    </subcellularLocation>
</comment>
<dbReference type="GO" id="GO:0015280">
    <property type="term" value="F:ligand-gated sodium channel activity"/>
    <property type="evidence" value="ECO:0007669"/>
    <property type="project" value="TreeGrafter"/>
</dbReference>
<dbReference type="Pfam" id="PF00858">
    <property type="entry name" value="ASC"/>
    <property type="match status" value="1"/>
</dbReference>
<keyword evidence="6 13" id="KW-1133">Transmembrane helix</keyword>
<reference evidence="14" key="1">
    <citation type="submission" date="2021-03" db="EMBL/GenBank/DDBJ databases">
        <title>Chromosome level genome of the anhydrobiotic midge Polypedilum vanderplanki.</title>
        <authorList>
            <person name="Yoshida Y."/>
            <person name="Kikawada T."/>
            <person name="Gusev O."/>
        </authorList>
    </citation>
    <scope>NUCLEOTIDE SEQUENCE</scope>
    <source>
        <strain evidence="14">NIAS01</strain>
        <tissue evidence="14">Whole body or cell culture</tissue>
    </source>
</reference>
<dbReference type="AlphaFoldDB" id="A0A9J6CMD8"/>
<protein>
    <submittedName>
        <fullName evidence="14">Uncharacterized protein</fullName>
    </submittedName>
</protein>
<keyword evidence="4 12" id="KW-0894">Sodium channel</keyword>
<keyword evidence="5 12" id="KW-0812">Transmembrane</keyword>
<evidence type="ECO:0000256" key="4">
    <source>
        <dbReference type="ARBA" id="ARBA00022461"/>
    </source>
</evidence>
<keyword evidence="7" id="KW-0915">Sodium</keyword>
<keyword evidence="3 12" id="KW-0813">Transport</keyword>
<feature type="transmembrane region" description="Helical" evidence="13">
    <location>
        <begin position="439"/>
        <end position="465"/>
    </location>
</feature>
<dbReference type="PANTHER" id="PTHR11690:SF247">
    <property type="entry name" value="PICKPOCKET 23, ISOFORM C"/>
    <property type="match status" value="1"/>
</dbReference>
<gene>
    <name evidence="14" type="ORF">PVAND_012118</name>
</gene>
<evidence type="ECO:0000256" key="3">
    <source>
        <dbReference type="ARBA" id="ARBA00022448"/>
    </source>
</evidence>
<dbReference type="GO" id="GO:0005886">
    <property type="term" value="C:plasma membrane"/>
    <property type="evidence" value="ECO:0007669"/>
    <property type="project" value="TreeGrafter"/>
</dbReference>
<evidence type="ECO:0000313" key="14">
    <source>
        <dbReference type="EMBL" id="KAG5682787.1"/>
    </source>
</evidence>
<keyword evidence="15" id="KW-1185">Reference proteome</keyword>
<evidence type="ECO:0000256" key="6">
    <source>
        <dbReference type="ARBA" id="ARBA00022989"/>
    </source>
</evidence>
<dbReference type="Gene3D" id="1.10.287.770">
    <property type="entry name" value="YojJ-like"/>
    <property type="match status" value="1"/>
</dbReference>
<evidence type="ECO:0000256" key="12">
    <source>
        <dbReference type="RuleBase" id="RU000679"/>
    </source>
</evidence>
<dbReference type="InterPro" id="IPR001873">
    <property type="entry name" value="ENaC"/>
</dbReference>
<evidence type="ECO:0000256" key="7">
    <source>
        <dbReference type="ARBA" id="ARBA00023053"/>
    </source>
</evidence>
<dbReference type="OrthoDB" id="6238402at2759"/>
<evidence type="ECO:0000256" key="11">
    <source>
        <dbReference type="ARBA" id="ARBA00023303"/>
    </source>
</evidence>
<comment type="similarity">
    <text evidence="2 12">Belongs to the amiloride-sensitive sodium channel (TC 1.A.6) family.</text>
</comment>
<keyword evidence="8 12" id="KW-0406">Ion transport</keyword>
<evidence type="ECO:0000256" key="2">
    <source>
        <dbReference type="ARBA" id="ARBA00007193"/>
    </source>
</evidence>
<proteinExistence type="inferred from homology"/>
<sequence length="643" mass="74586">MQRRREVLNKLPSVATEAYGLLKTSLKYQTKEFFDNSTLHGVRYIKEQGRPFGEKFIWFCLVSIGAIAAFVIIGSLWEKFQTNPTLTGLDTDFHNQQVFFPTVTICPIESFSPELLNETAFETFARNESEHFEEFLPVLKAIPKLSYETFGIMYEAIQNLTGVSDDENKMKQLKNLRQLAFKVGIKCDELLEICKYKDEEIACCEYFMPLYSEQGLCYSFNAHYFSTAETEIKGGRMNDLFETDKKWGLTFVPMVSSKVYVHSIDEVTGFDVRPIFEHDIGYAITLLITMKQTYTTDDARQLTIGQRKCIFPDERRLKYYKDDVYSFSQCMKLCRLERSNFFCQCIPPFYVPAATTTNYRHCSIEDFSCLVKHVNNITDIKACKHCELSCLNTVYDIEKFSKVMVPESNKREDFHINIEFLTWPIIRYKREVLFGWVDLLVSFGGIAGLFLGFSLLSGVEVIYYFTLRATCMIYKNKEELLVIQKEKEARPKSRYDDGLLPKLKQSDRLKSLSLPYNIQAVRPVESAGSSGSKSIKVKTFDSPKMPIKNRFDDGQINIINKKIEKITTQESRLQRLDLRNFGKRKLTHQPPSVPLQQNLPRKVLFRPILLAPYAHKIKPLDKKFRTRSHSSENPEILYEGYLD</sequence>
<organism evidence="14 15">
    <name type="scientific">Polypedilum vanderplanki</name>
    <name type="common">Sleeping chironomid midge</name>
    <dbReference type="NCBI Taxonomy" id="319348"/>
    <lineage>
        <taxon>Eukaryota</taxon>
        <taxon>Metazoa</taxon>
        <taxon>Ecdysozoa</taxon>
        <taxon>Arthropoda</taxon>
        <taxon>Hexapoda</taxon>
        <taxon>Insecta</taxon>
        <taxon>Pterygota</taxon>
        <taxon>Neoptera</taxon>
        <taxon>Endopterygota</taxon>
        <taxon>Diptera</taxon>
        <taxon>Nematocera</taxon>
        <taxon>Chironomoidea</taxon>
        <taxon>Chironomidae</taxon>
        <taxon>Chironominae</taxon>
        <taxon>Polypedilum</taxon>
        <taxon>Polypedilum</taxon>
    </lineage>
</organism>
<name>A0A9J6CMD8_POLVA</name>
<dbReference type="PRINTS" id="PR01078">
    <property type="entry name" value="AMINACHANNEL"/>
</dbReference>
<evidence type="ECO:0000313" key="15">
    <source>
        <dbReference type="Proteomes" id="UP001107558"/>
    </source>
</evidence>
<evidence type="ECO:0000256" key="10">
    <source>
        <dbReference type="ARBA" id="ARBA00023201"/>
    </source>
</evidence>
<dbReference type="Gene3D" id="2.60.470.10">
    <property type="entry name" value="Acid-sensing ion channels like domains"/>
    <property type="match status" value="1"/>
</dbReference>
<keyword evidence="11 12" id="KW-0407">Ion channel</keyword>
<dbReference type="Proteomes" id="UP001107558">
    <property type="component" value="Chromosome 1"/>
</dbReference>
<evidence type="ECO:0000256" key="8">
    <source>
        <dbReference type="ARBA" id="ARBA00023065"/>
    </source>
</evidence>
<evidence type="ECO:0000256" key="5">
    <source>
        <dbReference type="ARBA" id="ARBA00022692"/>
    </source>
</evidence>
<evidence type="ECO:0000256" key="9">
    <source>
        <dbReference type="ARBA" id="ARBA00023136"/>
    </source>
</evidence>
<keyword evidence="10 12" id="KW-0739">Sodium transport</keyword>
<dbReference type="PANTHER" id="PTHR11690">
    <property type="entry name" value="AMILORIDE-SENSITIVE SODIUM CHANNEL-RELATED"/>
    <property type="match status" value="1"/>
</dbReference>
<keyword evidence="9 13" id="KW-0472">Membrane</keyword>
<accession>A0A9J6CMD8</accession>
<comment type="caution">
    <text evidence="14">The sequence shown here is derived from an EMBL/GenBank/DDBJ whole genome shotgun (WGS) entry which is preliminary data.</text>
</comment>
<evidence type="ECO:0000256" key="1">
    <source>
        <dbReference type="ARBA" id="ARBA00004141"/>
    </source>
</evidence>
<dbReference type="EMBL" id="JADBJN010000001">
    <property type="protein sequence ID" value="KAG5682787.1"/>
    <property type="molecule type" value="Genomic_DNA"/>
</dbReference>
<feature type="transmembrane region" description="Helical" evidence="13">
    <location>
        <begin position="56"/>
        <end position="77"/>
    </location>
</feature>
<evidence type="ECO:0000256" key="13">
    <source>
        <dbReference type="SAM" id="Phobius"/>
    </source>
</evidence>